<dbReference type="AlphaFoldDB" id="A0A6F8XZ77"/>
<dbReference type="EMBL" id="AP022870">
    <property type="protein sequence ID" value="BCB79154.1"/>
    <property type="molecule type" value="Genomic_DNA"/>
</dbReference>
<dbReference type="KEGG" id="pfla:Pflav_055640"/>
<evidence type="ECO:0000313" key="1">
    <source>
        <dbReference type="EMBL" id="BCB79154.1"/>
    </source>
</evidence>
<dbReference type="Proteomes" id="UP000502508">
    <property type="component" value="Chromosome"/>
</dbReference>
<dbReference type="RefSeq" id="WP_173039010.1">
    <property type="nucleotide sequence ID" value="NZ_AP022870.1"/>
</dbReference>
<sequence length="259" mass="27337">MNTVPTPAGGESRPALPALPACGKPAVAHFELYDSPAYKSLDGSVYLCTGHAPTTVAAYEVFVAATGLTPFRMARSDEASKRCGDGFDFLAMQALTAPRPGGCHDCGADLEMKRCKFPYWFCPACGDPGHGDWVPEHDCVTDADITDAALRVLFPKGRHPVIDAAETAVRAAAEMHGPTMTRQGVKAVLETLPDLAALTDRERAGLLARFGVESVCATCHGGIEFVAKPATGGPAWGSPYYRHLAANTGSHIARPAVTR</sequence>
<proteinExistence type="predicted"/>
<gene>
    <name evidence="1" type="ORF">Pflav_055640</name>
</gene>
<accession>A0A6F8XZ77</accession>
<reference evidence="1 2" key="2">
    <citation type="submission" date="2020-03" db="EMBL/GenBank/DDBJ databases">
        <authorList>
            <person name="Ichikawa N."/>
            <person name="Kimura A."/>
            <person name="Kitahashi Y."/>
            <person name="Uohara A."/>
        </authorList>
    </citation>
    <scope>NUCLEOTIDE SEQUENCE [LARGE SCALE GENOMIC DNA]</scope>
    <source>
        <strain evidence="1 2">NBRC 107702</strain>
    </source>
</reference>
<evidence type="ECO:0000313" key="2">
    <source>
        <dbReference type="Proteomes" id="UP000502508"/>
    </source>
</evidence>
<name>A0A6F8XZ77_9ACTN</name>
<reference evidence="1 2" key="1">
    <citation type="submission" date="2020-03" db="EMBL/GenBank/DDBJ databases">
        <title>Whole genome shotgun sequence of Phytohabitans flavus NBRC 107702.</title>
        <authorList>
            <person name="Komaki H."/>
            <person name="Tamura T."/>
        </authorList>
    </citation>
    <scope>NUCLEOTIDE SEQUENCE [LARGE SCALE GENOMIC DNA]</scope>
    <source>
        <strain evidence="1 2">NBRC 107702</strain>
    </source>
</reference>
<protein>
    <submittedName>
        <fullName evidence="1">Uncharacterized protein</fullName>
    </submittedName>
</protein>
<keyword evidence="2" id="KW-1185">Reference proteome</keyword>
<organism evidence="1 2">
    <name type="scientific">Phytohabitans flavus</name>
    <dbReference type="NCBI Taxonomy" id="1076124"/>
    <lineage>
        <taxon>Bacteria</taxon>
        <taxon>Bacillati</taxon>
        <taxon>Actinomycetota</taxon>
        <taxon>Actinomycetes</taxon>
        <taxon>Micromonosporales</taxon>
        <taxon>Micromonosporaceae</taxon>
    </lineage>
</organism>